<name>A0A8I6Y7Y3_HORVV</name>
<evidence type="ECO:0000313" key="4">
    <source>
        <dbReference type="Proteomes" id="UP000011116"/>
    </source>
</evidence>
<feature type="compositionally biased region" description="Pro residues" evidence="1">
    <location>
        <begin position="66"/>
        <end position="75"/>
    </location>
</feature>
<feature type="signal peptide" evidence="2">
    <location>
        <begin position="1"/>
        <end position="29"/>
    </location>
</feature>
<accession>A0A8I6Y7Y3</accession>
<reference evidence="3" key="3">
    <citation type="submission" date="2022-01" db="UniProtKB">
        <authorList>
            <consortium name="EnsemblPlants"/>
        </authorList>
    </citation>
    <scope>IDENTIFICATION</scope>
    <source>
        <strain evidence="3">subsp. vulgare</strain>
    </source>
</reference>
<proteinExistence type="predicted"/>
<dbReference type="AlphaFoldDB" id="A0A8I6Y7Y3"/>
<evidence type="ECO:0000256" key="1">
    <source>
        <dbReference type="SAM" id="MobiDB-lite"/>
    </source>
</evidence>
<reference evidence="4" key="1">
    <citation type="journal article" date="2012" name="Nature">
        <title>A physical, genetic and functional sequence assembly of the barley genome.</title>
        <authorList>
            <consortium name="The International Barley Genome Sequencing Consortium"/>
            <person name="Mayer K.F."/>
            <person name="Waugh R."/>
            <person name="Brown J.W."/>
            <person name="Schulman A."/>
            <person name="Langridge P."/>
            <person name="Platzer M."/>
            <person name="Fincher G.B."/>
            <person name="Muehlbauer G.J."/>
            <person name="Sato K."/>
            <person name="Close T.J."/>
            <person name="Wise R.P."/>
            <person name="Stein N."/>
        </authorList>
    </citation>
    <scope>NUCLEOTIDE SEQUENCE [LARGE SCALE GENOMIC DNA]</scope>
    <source>
        <strain evidence="4">cv. Morex</strain>
    </source>
</reference>
<dbReference type="Gramene" id="HORVU.MOREX.r3.7HG0642170.1">
    <property type="protein sequence ID" value="HORVU.MOREX.r3.7HG0642170.1.CDS1"/>
    <property type="gene ID" value="HORVU.MOREX.r3.7HG0642170"/>
</dbReference>
<reference evidence="3" key="2">
    <citation type="submission" date="2020-10" db="EMBL/GenBank/DDBJ databases">
        <authorList>
            <person name="Scholz U."/>
            <person name="Mascher M."/>
            <person name="Fiebig A."/>
        </authorList>
    </citation>
    <scope>NUCLEOTIDE SEQUENCE [LARGE SCALE GENOMIC DNA]</scope>
    <source>
        <strain evidence="3">cv. Morex</strain>
    </source>
</reference>
<keyword evidence="2" id="KW-0732">Signal</keyword>
<protein>
    <submittedName>
        <fullName evidence="3">Uncharacterized protein</fullName>
    </submittedName>
</protein>
<feature type="region of interest" description="Disordered" evidence="1">
    <location>
        <begin position="35"/>
        <end position="75"/>
    </location>
</feature>
<evidence type="ECO:0000256" key="2">
    <source>
        <dbReference type="SAM" id="SignalP"/>
    </source>
</evidence>
<sequence length="181" mass="18041">MASAGSAGLALKAAAIAAMLAMLVLPSSGHCPSLGPALAPSSPPAQAPSPPEPIPPTPAPAQASSPPEPLPSAPAPAPALRMSCGECYSGGNQPCYSLCTARFSEICGCLSVEGRCDKCKTDETDKCTANCTDGGCDCGGAADRACADTCSYKECGSCMHGGSKNCYITCRSECLSKCNGP</sequence>
<dbReference type="EnsemblPlants" id="HORVU.MOREX.r3.7HG0642170.1">
    <property type="protein sequence ID" value="HORVU.MOREX.r3.7HG0642170.1.CDS1"/>
    <property type="gene ID" value="HORVU.MOREX.r3.7HG0642170"/>
</dbReference>
<keyword evidence="4" id="KW-1185">Reference proteome</keyword>
<dbReference type="Proteomes" id="UP000011116">
    <property type="component" value="Chromosome 7H"/>
</dbReference>
<feature type="chain" id="PRO_5035145934" evidence="2">
    <location>
        <begin position="30"/>
        <end position="181"/>
    </location>
</feature>
<organism evidence="3 4">
    <name type="scientific">Hordeum vulgare subsp. vulgare</name>
    <name type="common">Domesticated barley</name>
    <dbReference type="NCBI Taxonomy" id="112509"/>
    <lineage>
        <taxon>Eukaryota</taxon>
        <taxon>Viridiplantae</taxon>
        <taxon>Streptophyta</taxon>
        <taxon>Embryophyta</taxon>
        <taxon>Tracheophyta</taxon>
        <taxon>Spermatophyta</taxon>
        <taxon>Magnoliopsida</taxon>
        <taxon>Liliopsida</taxon>
        <taxon>Poales</taxon>
        <taxon>Poaceae</taxon>
        <taxon>BOP clade</taxon>
        <taxon>Pooideae</taxon>
        <taxon>Triticodae</taxon>
        <taxon>Triticeae</taxon>
        <taxon>Hordeinae</taxon>
        <taxon>Hordeum</taxon>
    </lineage>
</organism>
<feature type="compositionally biased region" description="Pro residues" evidence="1">
    <location>
        <begin position="41"/>
        <end position="59"/>
    </location>
</feature>
<evidence type="ECO:0000313" key="3">
    <source>
        <dbReference type="EnsemblPlants" id="HORVU.MOREX.r3.7HG0642170.1.CDS1"/>
    </source>
</evidence>